<dbReference type="FunFam" id="3.40.50.10180:FF:000001">
    <property type="entry name" value="Glycerate kinase"/>
    <property type="match status" value="1"/>
</dbReference>
<evidence type="ECO:0000256" key="3">
    <source>
        <dbReference type="ARBA" id="ARBA00012101"/>
    </source>
</evidence>
<feature type="domain" description="MOFRL-associated" evidence="10">
    <location>
        <begin position="10"/>
        <end position="253"/>
    </location>
</feature>
<evidence type="ECO:0000256" key="4">
    <source>
        <dbReference type="ARBA" id="ARBA00020720"/>
    </source>
</evidence>
<keyword evidence="6" id="KW-0547">Nucleotide-binding</keyword>
<dbReference type="Gene3D" id="3.40.50.10180">
    <property type="entry name" value="Glycerate kinase, MOFRL-like N-terminal domain"/>
    <property type="match status" value="1"/>
</dbReference>
<feature type="domain" description="MOFRL" evidence="9">
    <location>
        <begin position="374"/>
        <end position="485"/>
    </location>
</feature>
<dbReference type="InterPro" id="IPR038614">
    <property type="entry name" value="GK_N_sf"/>
</dbReference>
<dbReference type="EMBL" id="GIIL01001445">
    <property type="protein sequence ID" value="NOV45171.1"/>
    <property type="molecule type" value="Transcribed_RNA"/>
</dbReference>
<dbReference type="InterPro" id="IPR037035">
    <property type="entry name" value="GK-like_C_sf"/>
</dbReference>
<organism evidence="11">
    <name type="scientific">Xenopsylla cheopis</name>
    <name type="common">Oriental rat flea</name>
    <name type="synonym">Pulex cheopis</name>
    <dbReference type="NCBI Taxonomy" id="163159"/>
    <lineage>
        <taxon>Eukaryota</taxon>
        <taxon>Metazoa</taxon>
        <taxon>Ecdysozoa</taxon>
        <taxon>Arthropoda</taxon>
        <taxon>Hexapoda</taxon>
        <taxon>Insecta</taxon>
        <taxon>Pterygota</taxon>
        <taxon>Neoptera</taxon>
        <taxon>Endopterygota</taxon>
        <taxon>Siphonaptera</taxon>
        <taxon>Pulicidae</taxon>
        <taxon>Xenopsyllinae</taxon>
        <taxon>Xenopsylla</taxon>
    </lineage>
</organism>
<dbReference type="GO" id="GO:0005737">
    <property type="term" value="C:cytoplasm"/>
    <property type="evidence" value="ECO:0007669"/>
    <property type="project" value="TreeGrafter"/>
</dbReference>
<comment type="catalytic activity">
    <reaction evidence="1">
        <text>(R)-glycerate + ATP = (2R)-3-phosphoglycerate + ADP + H(+)</text>
        <dbReference type="Rhea" id="RHEA:23516"/>
        <dbReference type="ChEBI" id="CHEBI:15378"/>
        <dbReference type="ChEBI" id="CHEBI:16659"/>
        <dbReference type="ChEBI" id="CHEBI:30616"/>
        <dbReference type="ChEBI" id="CHEBI:58272"/>
        <dbReference type="ChEBI" id="CHEBI:456216"/>
        <dbReference type="EC" id="2.7.1.31"/>
    </reaction>
</comment>
<dbReference type="Gene3D" id="3.40.1480.10">
    <property type="entry name" value="MOFRL domain"/>
    <property type="match status" value="1"/>
</dbReference>
<evidence type="ECO:0000256" key="2">
    <source>
        <dbReference type="ARBA" id="ARBA00005393"/>
    </source>
</evidence>
<name>A0A6M2DJD3_XENCH</name>
<evidence type="ECO:0000259" key="9">
    <source>
        <dbReference type="Pfam" id="PF05161"/>
    </source>
</evidence>
<evidence type="ECO:0000256" key="1">
    <source>
        <dbReference type="ARBA" id="ARBA00000694"/>
    </source>
</evidence>
<dbReference type="InterPro" id="IPR039760">
    <property type="entry name" value="MOFRL_protein"/>
</dbReference>
<accession>A0A6M2DJD3</accession>
<dbReference type="SUPFAM" id="SSF82544">
    <property type="entry name" value="GckA/TtuD-like"/>
    <property type="match status" value="1"/>
</dbReference>
<dbReference type="AlphaFoldDB" id="A0A6M2DJD3"/>
<sequence>MSVNNSEQNLKRVFMKSINAVRPGTLLEKQVKLTGHTEATLRVCGDLIALRNRAVRVLGFGKAVLNMAEAVDRILGACITDGVLIAPVGSMKSSNFNLNSKFSILEGAKNNIADANSVEATKIAFDYVCNLTEADLLLVLISGGGSALLSLPLDGVDYNEKANIVRELANRGARIDQMNAVRKKLSAVKGGRLAQAAQPTQVVALTLSDVIGDRLDVIASGPTVPNMDSEDAAKMIIEKFGMKEMLSPVVYDYIYNKLKQPNDANFISNTKTYIIGNNKMAAEAAAEEANLMGYETCILCTTVQGDVVHLSKMYIDLTHTSKDFINGKIRVEQYIANLKDICSKAKEEYGVQISLPDHLNSIITSWSAPKNGIFLILAGEPTVHVSKNAKGVGGRSQHLALLFSKEVAKSNMDNVWLLCGGTDGVDGPTDAAGAIVSSNLARKSGEEGLDINKAIDDCDSYGFLSHFQSGDNLIKIGHTGTNVMDLHFLLIKKDS</sequence>
<dbReference type="PANTHER" id="PTHR12227">
    <property type="entry name" value="GLYCERATE KINASE"/>
    <property type="match status" value="1"/>
</dbReference>
<evidence type="ECO:0000313" key="11">
    <source>
        <dbReference type="EMBL" id="NOV45171.1"/>
    </source>
</evidence>
<dbReference type="InterPro" id="IPR025286">
    <property type="entry name" value="MOFRL_assoc_dom"/>
</dbReference>
<dbReference type="GO" id="GO:0005524">
    <property type="term" value="F:ATP binding"/>
    <property type="evidence" value="ECO:0007669"/>
    <property type="project" value="UniProtKB-KW"/>
</dbReference>
<dbReference type="PANTHER" id="PTHR12227:SF0">
    <property type="entry name" value="GLYCERATE KINASE"/>
    <property type="match status" value="1"/>
</dbReference>
<dbReference type="Pfam" id="PF13660">
    <property type="entry name" value="DUF4147"/>
    <property type="match status" value="1"/>
</dbReference>
<dbReference type="InterPro" id="IPR007835">
    <property type="entry name" value="MOFRL"/>
</dbReference>
<keyword evidence="8" id="KW-0067">ATP-binding</keyword>
<keyword evidence="7 11" id="KW-0418">Kinase</keyword>
<proteinExistence type="inferred from homology"/>
<protein>
    <recommendedName>
        <fullName evidence="4">Glycerate kinase</fullName>
        <ecNumber evidence="3">2.7.1.31</ecNumber>
    </recommendedName>
</protein>
<comment type="similarity">
    <text evidence="2">Belongs to the glycerate kinase type-2 family.</text>
</comment>
<evidence type="ECO:0000259" key="10">
    <source>
        <dbReference type="Pfam" id="PF13660"/>
    </source>
</evidence>
<evidence type="ECO:0000256" key="7">
    <source>
        <dbReference type="ARBA" id="ARBA00022777"/>
    </source>
</evidence>
<dbReference type="GO" id="GO:0008887">
    <property type="term" value="F:glycerate kinase activity"/>
    <property type="evidence" value="ECO:0007669"/>
    <property type="project" value="UniProtKB-EC"/>
</dbReference>
<evidence type="ECO:0000256" key="6">
    <source>
        <dbReference type="ARBA" id="ARBA00022741"/>
    </source>
</evidence>
<keyword evidence="5" id="KW-0808">Transferase</keyword>
<reference evidence="11" key="1">
    <citation type="submission" date="2020-03" db="EMBL/GenBank/DDBJ databases">
        <title>Transcriptomic Profiling of the Digestive Tract of the Rat Flea, Xenopsylla cheopis, Following Blood Feeding and Infection with Yersinia pestis.</title>
        <authorList>
            <person name="Bland D.M."/>
            <person name="Martens C.A."/>
            <person name="Virtaneva K."/>
            <person name="Kanakabandi K."/>
            <person name="Long D."/>
            <person name="Rosenke R."/>
            <person name="Saturday G.A."/>
            <person name="Hoyt F.H."/>
            <person name="Bruno D.P."/>
            <person name="Ribeiro J.M.C."/>
            <person name="Hinnebusch J."/>
        </authorList>
    </citation>
    <scope>NUCLEOTIDE SEQUENCE</scope>
</reference>
<dbReference type="EC" id="2.7.1.31" evidence="3"/>
<evidence type="ECO:0000256" key="5">
    <source>
        <dbReference type="ARBA" id="ARBA00022679"/>
    </source>
</evidence>
<dbReference type="Pfam" id="PF05161">
    <property type="entry name" value="MOFRL"/>
    <property type="match status" value="1"/>
</dbReference>
<evidence type="ECO:0000256" key="8">
    <source>
        <dbReference type="ARBA" id="ARBA00022840"/>
    </source>
</evidence>